<dbReference type="InterPro" id="IPR013107">
    <property type="entry name" value="Acyl-CoA_DH_C"/>
</dbReference>
<organism evidence="4 5">
    <name type="scientific">Amycolatopsis acidicola</name>
    <dbReference type="NCBI Taxonomy" id="2596893"/>
    <lineage>
        <taxon>Bacteria</taxon>
        <taxon>Bacillati</taxon>
        <taxon>Actinomycetota</taxon>
        <taxon>Actinomycetes</taxon>
        <taxon>Pseudonocardiales</taxon>
        <taxon>Pseudonocardiaceae</taxon>
        <taxon>Amycolatopsis</taxon>
    </lineage>
</organism>
<dbReference type="InterPro" id="IPR013786">
    <property type="entry name" value="AcylCoA_DH/ox_N"/>
</dbReference>
<dbReference type="PANTHER" id="PTHR43884:SF12">
    <property type="entry name" value="ISOVALERYL-COA DEHYDROGENASE, MITOCHONDRIAL-RELATED"/>
    <property type="match status" value="1"/>
</dbReference>
<gene>
    <name evidence="4" type="ORF">FPZ12_015865</name>
</gene>
<dbReference type="Proteomes" id="UP000319769">
    <property type="component" value="Unassembled WGS sequence"/>
</dbReference>
<evidence type="ECO:0000256" key="1">
    <source>
        <dbReference type="ARBA" id="ARBA00023002"/>
    </source>
</evidence>
<proteinExistence type="predicted"/>
<dbReference type="Gene3D" id="1.20.140.10">
    <property type="entry name" value="Butyryl-CoA Dehydrogenase, subunit A, domain 3"/>
    <property type="match status" value="1"/>
</dbReference>
<keyword evidence="5" id="KW-1185">Reference proteome</keyword>
<feature type="domain" description="Acyl-CoA dehydrogenase C-terminal" evidence="3">
    <location>
        <begin position="237"/>
        <end position="370"/>
    </location>
</feature>
<dbReference type="EMBL" id="VMNW02000019">
    <property type="protein sequence ID" value="KAA9160885.1"/>
    <property type="molecule type" value="Genomic_DNA"/>
</dbReference>
<dbReference type="Gene3D" id="2.40.110.10">
    <property type="entry name" value="Butyryl-CoA Dehydrogenase, subunit A, domain 2"/>
    <property type="match status" value="1"/>
</dbReference>
<dbReference type="GO" id="GO:0003995">
    <property type="term" value="F:acyl-CoA dehydrogenase activity"/>
    <property type="evidence" value="ECO:0007669"/>
    <property type="project" value="TreeGrafter"/>
</dbReference>
<feature type="domain" description="Acyl-CoA dehydrogenase/oxidase N-terminal" evidence="2">
    <location>
        <begin position="21"/>
        <end position="104"/>
    </location>
</feature>
<evidence type="ECO:0000259" key="2">
    <source>
        <dbReference type="Pfam" id="PF02771"/>
    </source>
</evidence>
<name>A0A5N0V4I2_9PSEU</name>
<protein>
    <submittedName>
        <fullName evidence="4">Oxidoreductase</fullName>
    </submittedName>
</protein>
<dbReference type="RefSeq" id="WP_144750282.1">
    <property type="nucleotide sequence ID" value="NZ_VMNW02000019.1"/>
</dbReference>
<comment type="caution">
    <text evidence="4">The sequence shown here is derived from an EMBL/GenBank/DDBJ whole genome shotgun (WGS) entry which is preliminary data.</text>
</comment>
<dbReference type="GO" id="GO:0050660">
    <property type="term" value="F:flavin adenine dinucleotide binding"/>
    <property type="evidence" value="ECO:0007669"/>
    <property type="project" value="InterPro"/>
</dbReference>
<reference evidence="4" key="1">
    <citation type="submission" date="2019-09" db="EMBL/GenBank/DDBJ databases">
        <authorList>
            <person name="Teo W.F.A."/>
            <person name="Duangmal K."/>
        </authorList>
    </citation>
    <scope>NUCLEOTIDE SEQUENCE [LARGE SCALE GENOMIC DNA]</scope>
    <source>
        <strain evidence="4">K81G1</strain>
    </source>
</reference>
<dbReference type="InterPro" id="IPR009100">
    <property type="entry name" value="AcylCoA_DH/oxidase_NM_dom_sf"/>
</dbReference>
<dbReference type="Gene3D" id="1.10.540.10">
    <property type="entry name" value="Acyl-CoA dehydrogenase/oxidase, N-terminal domain"/>
    <property type="match status" value="1"/>
</dbReference>
<dbReference type="InterPro" id="IPR036250">
    <property type="entry name" value="AcylCo_DH-like_C"/>
</dbReference>
<dbReference type="InterPro" id="IPR046373">
    <property type="entry name" value="Acyl-CoA_Oxase/DH_mid-dom_sf"/>
</dbReference>
<keyword evidence="1" id="KW-0560">Oxidoreductase</keyword>
<dbReference type="AlphaFoldDB" id="A0A5N0V4I2"/>
<dbReference type="Pfam" id="PF08028">
    <property type="entry name" value="Acyl-CoA_dh_2"/>
    <property type="match status" value="1"/>
</dbReference>
<dbReference type="InterPro" id="IPR037069">
    <property type="entry name" value="AcylCoA_DH/ox_N_sf"/>
</dbReference>
<dbReference type="OrthoDB" id="3402961at2"/>
<dbReference type="PANTHER" id="PTHR43884">
    <property type="entry name" value="ACYL-COA DEHYDROGENASE"/>
    <property type="match status" value="1"/>
</dbReference>
<sequence>MTITPTSAELVARVRELHPLLAANAAQGEAERRVADESIKALDEAGVFRLAQPERYGGFQTPMRTLLDVSSAVGEADGGTAWVVSICNVSAWMAGLFPQRAQDEVWADDPRAKVTGVLAPTAEATKVDGGYRVTGKWFFNSGSWHSDWALLGFPVTDDAGQVVDQGLALMPKSDYTVEETWFVAGMKSTGSNCVVVTDRFVPAHRVLSVPAAVKGEFGTEHTGEALYRSAFAPFLTLVVAGPHLGMGRKVLEIVREKAATKAVSHTSYSTQASSVGFQLKLAEAAMSLDTAHLHAYRAADDIDSAAARGERLDFLTRARIRADIGWVVEHVTKAVDILLYSHGAGSFAEANVLQRFWRDSAVGARHAGSSPVVGYEVYGKALLGVDELITPLI</sequence>
<dbReference type="Pfam" id="PF02771">
    <property type="entry name" value="Acyl-CoA_dh_N"/>
    <property type="match status" value="1"/>
</dbReference>
<dbReference type="PIRSF" id="PIRSF016578">
    <property type="entry name" value="HsaA"/>
    <property type="match status" value="1"/>
</dbReference>
<evidence type="ECO:0000313" key="5">
    <source>
        <dbReference type="Proteomes" id="UP000319769"/>
    </source>
</evidence>
<dbReference type="SUPFAM" id="SSF47203">
    <property type="entry name" value="Acyl-CoA dehydrogenase C-terminal domain-like"/>
    <property type="match status" value="1"/>
</dbReference>
<evidence type="ECO:0000259" key="3">
    <source>
        <dbReference type="Pfam" id="PF08028"/>
    </source>
</evidence>
<accession>A0A5N0V4I2</accession>
<evidence type="ECO:0000313" key="4">
    <source>
        <dbReference type="EMBL" id="KAA9160885.1"/>
    </source>
</evidence>
<dbReference type="SUPFAM" id="SSF56645">
    <property type="entry name" value="Acyl-CoA dehydrogenase NM domain-like"/>
    <property type="match status" value="1"/>
</dbReference>